<dbReference type="SUPFAM" id="SSF82171">
    <property type="entry name" value="DPP6 N-terminal domain-like"/>
    <property type="match status" value="1"/>
</dbReference>
<dbReference type="Gene3D" id="2.40.160.50">
    <property type="entry name" value="membrane protein fhac: a member of the omp85/tpsb transporter family"/>
    <property type="match status" value="1"/>
</dbReference>
<organism evidence="2 3">
    <name type="scientific">Chitinophaga caeni</name>
    <dbReference type="NCBI Taxonomy" id="2029983"/>
    <lineage>
        <taxon>Bacteria</taxon>
        <taxon>Pseudomonadati</taxon>
        <taxon>Bacteroidota</taxon>
        <taxon>Chitinophagia</taxon>
        <taxon>Chitinophagales</taxon>
        <taxon>Chitinophagaceae</taxon>
        <taxon>Chitinophaga</taxon>
    </lineage>
</organism>
<evidence type="ECO:0000256" key="1">
    <source>
        <dbReference type="SAM" id="SignalP"/>
    </source>
</evidence>
<name>A0A291QSS1_9BACT</name>
<accession>A0A291QSS1</accession>
<evidence type="ECO:0000313" key="2">
    <source>
        <dbReference type="EMBL" id="ATL46894.1"/>
    </source>
</evidence>
<evidence type="ECO:0008006" key="4">
    <source>
        <dbReference type="Google" id="ProtNLM"/>
    </source>
</evidence>
<feature type="chain" id="PRO_5012290528" description="Bacterial surface antigen (D15) domain-containing protein" evidence="1">
    <location>
        <begin position="24"/>
        <end position="1142"/>
    </location>
</feature>
<keyword evidence="3" id="KW-1185">Reference proteome</keyword>
<dbReference type="Proteomes" id="UP000220133">
    <property type="component" value="Chromosome"/>
</dbReference>
<feature type="signal peptide" evidence="1">
    <location>
        <begin position="1"/>
        <end position="23"/>
    </location>
</feature>
<evidence type="ECO:0000313" key="3">
    <source>
        <dbReference type="Proteomes" id="UP000220133"/>
    </source>
</evidence>
<proteinExistence type="predicted"/>
<dbReference type="KEGG" id="cbae:COR50_06700"/>
<dbReference type="EMBL" id="CP023777">
    <property type="protein sequence ID" value="ATL46894.1"/>
    <property type="molecule type" value="Genomic_DNA"/>
</dbReference>
<dbReference type="OrthoDB" id="9760276at2"/>
<sequence>MNRFITRLFLSGIIFISPLISQAQTNTVTFGQNRVQYKNFKWRFYTTKHFHTYFSQNGLELGKYVAQVAEKELPSLEEFMEFTFRQRVEIIVYNNFSEYQQSNIGMGIEWQNTGGVTKFVGNKLLVYFDGDHEHLRLQIRQGIANVMLQTMMFGEDIGEFAGNAVLMDFPNWFTDGYIAYAAEHWNPKLDAELKEVITSQKYKSFNHLAFDKPLLAGQAFWYYVQIKYGKDAVPYLMYITRLNRSLKKGFETVLHQSTKSAMNDFMMHYLRRYQKDNRRRRQVTRGRAVVSKEITKKRDYMKFQPNPTNSYFAAIEYAPGYYRVQIQRGWLKPIVILKSGVRQMNAKMDPNYPLLAWNHKGSKLAVIYEKEGKTNLLVYDIITKIKIKQPLPQFDRVISFKYFFEHDNTLLLSAVKNGHTDIFTYSMSNFKVDQITDDVYDDLDPSFVAFPGKSGIIYSSNRPSATARSGDTVIPSSRYNVFLIDNWNKSSEKQVSQLTDMKYGDARNPTQYNTTHFTFTSDANGINNRYAGFFSTERAGVDSIFYVGNEILHNPDKEDLDSALMDYGTTEPDSIMVATITNDSAYTFPITNYRESIKETVSAGEKGLVSEVLKRGDYLRVYKLKTDTVALRKRNINARPTLFISELMHEDSVKAGLPTMYNNLVEPKKPEQPNFFQNEFEDEPVDTLSKNNLVVKGNPGDIPAANPLDLPIRKERSILKQAKMAPYRLRFATDYAAVQLDNTVLVTRYQPFTGQPSSPIRLTDPVNGLIRLGVTDIMEDYKFTGGFRVPSSLDGSEYYFSFINNKRRFDWNLLYYRKVDRGSVYAEGTTLDIPVKMITNLYQVGVTYPLDQVRSFRLQAGLRNDRMVFLASKGDIGLYAADLKGNSVVGKLEYVYDNTMNPAINIWKGLRYKIYGEWIAQVSGDINEAFNQAAAKGKFTYNMGFDGRYYKEIYRNFIWATRFSLDMSWGTRKLLYYLGGYDNWFSPKINASRQVNMNENYAFQTLAVNMRGYNQNARNGNNVMLLNTELRLPVFSTLLNKPLNSAFLRNFQVTSFIDIGTAWNKKLDFSRDANLIDIPNDPQNPTAVIRIRESFLGPFVGGYGFGARTSIAGYFLKVDAGWPMSGFFEGKPIWYFGMGVDF</sequence>
<keyword evidence="1" id="KW-0732">Signal</keyword>
<reference evidence="2 3" key="1">
    <citation type="submission" date="2017-10" db="EMBL/GenBank/DDBJ databases">
        <title>Paenichitinophaga pekingensis gen. nov., sp. nov., isolated from activated sludge.</title>
        <authorList>
            <person name="Jin D."/>
            <person name="Kong X."/>
            <person name="Deng Y."/>
            <person name="Bai Z."/>
        </authorList>
    </citation>
    <scope>NUCLEOTIDE SEQUENCE [LARGE SCALE GENOMIC DNA]</scope>
    <source>
        <strain evidence="2 3">13</strain>
    </source>
</reference>
<protein>
    <recommendedName>
        <fullName evidence="4">Bacterial surface antigen (D15) domain-containing protein</fullName>
    </recommendedName>
</protein>
<dbReference type="RefSeq" id="WP_098193280.1">
    <property type="nucleotide sequence ID" value="NZ_CP023777.1"/>
</dbReference>
<dbReference type="InterPro" id="IPR011042">
    <property type="entry name" value="6-blade_b-propeller_TolB-like"/>
</dbReference>
<dbReference type="Gene3D" id="2.120.10.30">
    <property type="entry name" value="TolB, C-terminal domain"/>
    <property type="match status" value="1"/>
</dbReference>
<dbReference type="AlphaFoldDB" id="A0A291QSS1"/>
<gene>
    <name evidence="2" type="ORF">COR50_06700</name>
</gene>